<evidence type="ECO:0000313" key="2">
    <source>
        <dbReference type="EMBL" id="KNY27179.1"/>
    </source>
</evidence>
<accession>A0A0L6JN25</accession>
<feature type="transmembrane region" description="Helical" evidence="1">
    <location>
        <begin position="23"/>
        <end position="42"/>
    </location>
</feature>
<feature type="transmembrane region" description="Helical" evidence="1">
    <location>
        <begin position="62"/>
        <end position="82"/>
    </location>
</feature>
<keyword evidence="1" id="KW-0472">Membrane</keyword>
<keyword evidence="1" id="KW-1133">Transmembrane helix</keyword>
<dbReference type="Proteomes" id="UP000036923">
    <property type="component" value="Unassembled WGS sequence"/>
</dbReference>
<protein>
    <recommendedName>
        <fullName evidence="4">Yip1 domain-containing protein</fullName>
    </recommendedName>
</protein>
<keyword evidence="3" id="KW-1185">Reference proteome</keyword>
<keyword evidence="1" id="KW-0812">Transmembrane</keyword>
<dbReference type="AlphaFoldDB" id="A0A0L6JN25"/>
<reference evidence="3" key="1">
    <citation type="submission" date="2015-07" db="EMBL/GenBank/DDBJ databases">
        <title>Near-Complete Genome Sequence of the Cellulolytic Bacterium Bacteroides (Pseudobacteroides) cellulosolvens ATCC 35603.</title>
        <authorList>
            <person name="Dassa B."/>
            <person name="Utturkar S.M."/>
            <person name="Klingeman D.M."/>
            <person name="Hurt R.A."/>
            <person name="Keller M."/>
            <person name="Xu J."/>
            <person name="Reddy Y.H.K."/>
            <person name="Borovok I."/>
            <person name="Grinberg I.R."/>
            <person name="Lamed R."/>
            <person name="Zhivin O."/>
            <person name="Bayer E.A."/>
            <person name="Brown S.D."/>
        </authorList>
    </citation>
    <scope>NUCLEOTIDE SEQUENCE [LARGE SCALE GENOMIC DNA]</scope>
    <source>
        <strain evidence="3">DSM 2933</strain>
    </source>
</reference>
<sequence length="205" mass="23673">MFKNFFNLILLPEKFYKKFTDRIITLIIGVFALGIIDYIFSISEKLHSFFVDKTSVDLSKNIFYSLVVIVIFGIGDVVFFSFPVSDIIKRLKSDKDTNSEKSSQIKIMKVQILANCIIFIPTLVLTYLSNGVDPEKNIELSIIIMYVYLIIQIWLCAIITRGIKSAFEIGQRFKPLIFPIVFFWYYIVGMALNFVMEKLMGLVLV</sequence>
<dbReference type="RefSeq" id="WP_036944481.1">
    <property type="nucleotide sequence ID" value="NZ_JQKC01000029.1"/>
</dbReference>
<feature type="transmembrane region" description="Helical" evidence="1">
    <location>
        <begin position="110"/>
        <end position="128"/>
    </location>
</feature>
<gene>
    <name evidence="2" type="ORF">Bccel_2447</name>
</gene>
<dbReference type="OrthoDB" id="2087955at2"/>
<comment type="caution">
    <text evidence="2">The sequence shown here is derived from an EMBL/GenBank/DDBJ whole genome shotgun (WGS) entry which is preliminary data.</text>
</comment>
<feature type="transmembrane region" description="Helical" evidence="1">
    <location>
        <begin position="140"/>
        <end position="163"/>
    </location>
</feature>
<proteinExistence type="predicted"/>
<evidence type="ECO:0008006" key="4">
    <source>
        <dbReference type="Google" id="ProtNLM"/>
    </source>
</evidence>
<evidence type="ECO:0000256" key="1">
    <source>
        <dbReference type="SAM" id="Phobius"/>
    </source>
</evidence>
<evidence type="ECO:0000313" key="3">
    <source>
        <dbReference type="Proteomes" id="UP000036923"/>
    </source>
</evidence>
<dbReference type="EMBL" id="LGTC01000001">
    <property type="protein sequence ID" value="KNY27179.1"/>
    <property type="molecule type" value="Genomic_DNA"/>
</dbReference>
<dbReference type="eggNOG" id="ENOG50333H3">
    <property type="taxonomic scope" value="Bacteria"/>
</dbReference>
<name>A0A0L6JN25_9FIRM</name>
<organism evidence="2 3">
    <name type="scientific">Pseudobacteroides cellulosolvens ATCC 35603 = DSM 2933</name>
    <dbReference type="NCBI Taxonomy" id="398512"/>
    <lineage>
        <taxon>Bacteria</taxon>
        <taxon>Bacillati</taxon>
        <taxon>Bacillota</taxon>
        <taxon>Clostridia</taxon>
        <taxon>Eubacteriales</taxon>
        <taxon>Oscillospiraceae</taxon>
        <taxon>Pseudobacteroides</taxon>
    </lineage>
</organism>
<feature type="transmembrane region" description="Helical" evidence="1">
    <location>
        <begin position="175"/>
        <end position="196"/>
    </location>
</feature>